<protein>
    <submittedName>
        <fullName evidence="1">Uncharacterized protein</fullName>
    </submittedName>
</protein>
<accession>A0A0F8XS70</accession>
<reference evidence="1" key="1">
    <citation type="journal article" date="2015" name="Nature">
        <title>Complex archaea that bridge the gap between prokaryotes and eukaryotes.</title>
        <authorList>
            <person name="Spang A."/>
            <person name="Saw J.H."/>
            <person name="Jorgensen S.L."/>
            <person name="Zaremba-Niedzwiedzka K."/>
            <person name="Martijn J."/>
            <person name="Lind A.E."/>
            <person name="van Eijk R."/>
            <person name="Schleper C."/>
            <person name="Guy L."/>
            <person name="Ettema T.J."/>
        </authorList>
    </citation>
    <scope>NUCLEOTIDE SEQUENCE</scope>
</reference>
<sequence length="96" mass="10341">MGGIKAPSAMRRFCLQRADDETGVSGEGRVAEGVEFSDGTCALRWLTHTACTGNYANTKQLVLIHGHGGKTRLVWVDPIPAEEQHGTETETEAEEG</sequence>
<dbReference type="EMBL" id="LAZR01057519">
    <property type="protein sequence ID" value="KKK71912.1"/>
    <property type="molecule type" value="Genomic_DNA"/>
</dbReference>
<organism evidence="1">
    <name type="scientific">marine sediment metagenome</name>
    <dbReference type="NCBI Taxonomy" id="412755"/>
    <lineage>
        <taxon>unclassified sequences</taxon>
        <taxon>metagenomes</taxon>
        <taxon>ecological metagenomes</taxon>
    </lineage>
</organism>
<dbReference type="AlphaFoldDB" id="A0A0F8XS70"/>
<evidence type="ECO:0000313" key="1">
    <source>
        <dbReference type="EMBL" id="KKK71912.1"/>
    </source>
</evidence>
<name>A0A0F8XS70_9ZZZZ</name>
<proteinExistence type="predicted"/>
<comment type="caution">
    <text evidence="1">The sequence shown here is derived from an EMBL/GenBank/DDBJ whole genome shotgun (WGS) entry which is preliminary data.</text>
</comment>
<gene>
    <name evidence="1" type="ORF">LCGC14_2909180</name>
</gene>